<evidence type="ECO:0000256" key="1">
    <source>
        <dbReference type="ARBA" id="ARBA00005755"/>
    </source>
</evidence>
<dbReference type="GO" id="GO:0003887">
    <property type="term" value="F:DNA-directed DNA polymerase activity"/>
    <property type="evidence" value="ECO:0007669"/>
    <property type="project" value="UniProtKB-KW"/>
</dbReference>
<evidence type="ECO:0000256" key="7">
    <source>
        <dbReference type="ARBA" id="ARBA00023125"/>
    </source>
</evidence>
<dbReference type="WBParaSite" id="GPLIN_000927000">
    <property type="protein sequence ID" value="GPLIN_000927000"/>
    <property type="gene ID" value="GPLIN_000927000"/>
</dbReference>
<dbReference type="InterPro" id="IPR023211">
    <property type="entry name" value="DNA_pol_palm_dom_sf"/>
</dbReference>
<keyword evidence="3" id="KW-0808">Transferase</keyword>
<organism evidence="10 11">
    <name type="scientific">Globodera pallida</name>
    <name type="common">Potato cyst nematode worm</name>
    <name type="synonym">Heterodera pallida</name>
    <dbReference type="NCBI Taxonomy" id="36090"/>
    <lineage>
        <taxon>Eukaryota</taxon>
        <taxon>Metazoa</taxon>
        <taxon>Ecdysozoa</taxon>
        <taxon>Nematoda</taxon>
        <taxon>Chromadorea</taxon>
        <taxon>Rhabditida</taxon>
        <taxon>Tylenchina</taxon>
        <taxon>Tylenchomorpha</taxon>
        <taxon>Tylenchoidea</taxon>
        <taxon>Heteroderidae</taxon>
        <taxon>Heteroderinae</taxon>
        <taxon>Globodera</taxon>
    </lineage>
</organism>
<evidence type="ECO:0000256" key="3">
    <source>
        <dbReference type="ARBA" id="ARBA00022679"/>
    </source>
</evidence>
<dbReference type="GO" id="GO:0000166">
    <property type="term" value="F:nucleotide binding"/>
    <property type="evidence" value="ECO:0007669"/>
    <property type="project" value="InterPro"/>
</dbReference>
<proteinExistence type="inferred from homology"/>
<evidence type="ECO:0000259" key="9">
    <source>
        <dbReference type="Pfam" id="PF03175"/>
    </source>
</evidence>
<sequence>MKNPLSTYNLRRIVESVDIQYREDFERFKVVFNDPNITHVSFSPQLGYVLGLTENMIIGNSLSSLLRVVSVSGATPGEYNEKIYDSPIFARVLPREIGEIEIELRTMDNVVWGMTNMYNSVVEHWSQVRQVIVFWECEIGEMKRHDPNMQRAFNKYLDKGPINLKDCYHGGRVGPHLLHYQVPDGWRMKYYDVRSLYPYTNATTPYPTGHPARVNIIQGPDSVVDWRHPDDIPVRGILKVFVVPPLRIDVPVLPVKFDQRLLFPLCRSCALRHPQGSAQSGYSCTHNADEERGWVSTVTSIELAEALRNGYRCVAYYRSIEWEDLQWDDRVFRGYVAEFMAMKTHASGFPEDVQTADEQQQFINECEEMFGIIIDQEKMSHNKAKRTIAKLCNNSLWGRFSLRNGLSKTIVTDSPAELRALLDNPSIEVSAVDQLSEECVLLTYAAVNEWVEEHDCSNIVLSLWTTSAARLHLLRLMQKVVRAPNSVLIYTDTDSVCFAYREADGCPLKTGPHLGDLSDEWPEHELLEFVSGGCKQYALRMRQLQTGEQKTILKVRGITLTADACRLLHFDTFKQSVLRYARGQRRT</sequence>
<name>A0A183C8S4_GLOPA</name>
<reference evidence="10" key="2">
    <citation type="submission" date="2014-05" db="EMBL/GenBank/DDBJ databases">
        <title>The genome and life-stage specific transcriptomes of Globodera pallida elucidate key aspects of plant parasitism by a cyst nematode.</title>
        <authorList>
            <person name="Cotton J.A."/>
            <person name="Lilley C.J."/>
            <person name="Jones L.M."/>
            <person name="Kikuchi T."/>
            <person name="Reid A.J."/>
            <person name="Thorpe P."/>
            <person name="Tsai I.J."/>
            <person name="Beasley H."/>
            <person name="Blok V."/>
            <person name="Cock P.J.A."/>
            <person name="Van den Akker S.E."/>
            <person name="Holroyd N."/>
            <person name="Hunt M."/>
            <person name="Mantelin S."/>
            <person name="Naghra H."/>
            <person name="Pain A."/>
            <person name="Palomares-Rius J.E."/>
            <person name="Zarowiecki M."/>
            <person name="Berriman M."/>
            <person name="Jones J.T."/>
            <person name="Urwin P.E."/>
        </authorList>
    </citation>
    <scope>NUCLEOTIDE SEQUENCE [LARGE SCALE GENOMIC DNA]</scope>
    <source>
        <strain evidence="10">Lindley</strain>
    </source>
</reference>
<dbReference type="EC" id="2.7.7.7" evidence="2"/>
<reference evidence="10" key="1">
    <citation type="submission" date="2013-12" db="EMBL/GenBank/DDBJ databases">
        <authorList>
            <person name="Aslett M."/>
        </authorList>
    </citation>
    <scope>NUCLEOTIDE SEQUENCE [LARGE SCALE GENOMIC DNA]</scope>
    <source>
        <strain evidence="10">Lindley</strain>
    </source>
</reference>
<evidence type="ECO:0000256" key="5">
    <source>
        <dbReference type="ARBA" id="ARBA00022705"/>
    </source>
</evidence>
<evidence type="ECO:0000256" key="8">
    <source>
        <dbReference type="ARBA" id="ARBA00049244"/>
    </source>
</evidence>
<evidence type="ECO:0000313" key="10">
    <source>
        <dbReference type="Proteomes" id="UP000050741"/>
    </source>
</evidence>
<comment type="catalytic activity">
    <reaction evidence="8">
        <text>DNA(n) + a 2'-deoxyribonucleoside 5'-triphosphate = DNA(n+1) + diphosphate</text>
        <dbReference type="Rhea" id="RHEA:22508"/>
        <dbReference type="Rhea" id="RHEA-COMP:17339"/>
        <dbReference type="Rhea" id="RHEA-COMP:17340"/>
        <dbReference type="ChEBI" id="CHEBI:33019"/>
        <dbReference type="ChEBI" id="CHEBI:61560"/>
        <dbReference type="ChEBI" id="CHEBI:173112"/>
        <dbReference type="EC" id="2.7.7.7"/>
    </reaction>
</comment>
<dbReference type="GO" id="GO:0003677">
    <property type="term" value="F:DNA binding"/>
    <property type="evidence" value="ECO:0007669"/>
    <property type="project" value="UniProtKB-KW"/>
</dbReference>
<keyword evidence="7" id="KW-0238">DNA-binding</keyword>
<evidence type="ECO:0000256" key="4">
    <source>
        <dbReference type="ARBA" id="ARBA00022695"/>
    </source>
</evidence>
<dbReference type="GO" id="GO:0006260">
    <property type="term" value="P:DNA replication"/>
    <property type="evidence" value="ECO:0007669"/>
    <property type="project" value="UniProtKB-KW"/>
</dbReference>
<keyword evidence="10" id="KW-1185">Reference proteome</keyword>
<dbReference type="Gene3D" id="1.10.287.690">
    <property type="entry name" value="Helix hairpin bin"/>
    <property type="match status" value="1"/>
</dbReference>
<keyword evidence="4" id="KW-0548">Nucleotidyltransferase</keyword>
<dbReference type="InterPro" id="IPR004868">
    <property type="entry name" value="DNA-dir_DNA_pol_B_mt/vir"/>
</dbReference>
<protein>
    <recommendedName>
        <fullName evidence="2">DNA-directed DNA polymerase</fullName>
        <ecNumber evidence="2">2.7.7.7</ecNumber>
    </recommendedName>
</protein>
<evidence type="ECO:0000256" key="6">
    <source>
        <dbReference type="ARBA" id="ARBA00022932"/>
    </source>
</evidence>
<dbReference type="Pfam" id="PF03175">
    <property type="entry name" value="DNA_pol_B_2"/>
    <property type="match status" value="1"/>
</dbReference>
<evidence type="ECO:0000313" key="11">
    <source>
        <dbReference type="WBParaSite" id="GPLIN_000927000"/>
    </source>
</evidence>
<dbReference type="AlphaFoldDB" id="A0A183C8S4"/>
<comment type="similarity">
    <text evidence="1">Belongs to the DNA polymerase type-B family.</text>
</comment>
<dbReference type="Proteomes" id="UP000050741">
    <property type="component" value="Unassembled WGS sequence"/>
</dbReference>
<dbReference type="InterPro" id="IPR043502">
    <property type="entry name" value="DNA/RNA_pol_sf"/>
</dbReference>
<evidence type="ECO:0000256" key="2">
    <source>
        <dbReference type="ARBA" id="ARBA00012417"/>
    </source>
</evidence>
<dbReference type="PANTHER" id="PTHR33568">
    <property type="entry name" value="DNA POLYMERASE"/>
    <property type="match status" value="1"/>
</dbReference>
<dbReference type="PANTHER" id="PTHR33568:SF3">
    <property type="entry name" value="DNA-DIRECTED DNA POLYMERASE"/>
    <property type="match status" value="1"/>
</dbReference>
<keyword evidence="6" id="KW-0239">DNA-directed DNA polymerase</keyword>
<keyword evidence="5" id="KW-0235">DNA replication</keyword>
<dbReference type="SUPFAM" id="SSF56672">
    <property type="entry name" value="DNA/RNA polymerases"/>
    <property type="match status" value="1"/>
</dbReference>
<dbReference type="Gene3D" id="3.90.1600.10">
    <property type="entry name" value="Palm domain of DNA polymerase"/>
    <property type="match status" value="1"/>
</dbReference>
<accession>A0A183C8S4</accession>
<reference evidence="11" key="3">
    <citation type="submission" date="2016-06" db="UniProtKB">
        <authorList>
            <consortium name="WormBaseParasite"/>
        </authorList>
    </citation>
    <scope>IDENTIFICATION</scope>
</reference>
<feature type="domain" description="DNA-directed DNA polymerase family B mitochondria/virus" evidence="9">
    <location>
        <begin position="164"/>
        <end position="348"/>
    </location>
</feature>